<organism evidence="7 8">
    <name type="scientific">Weissella bombi</name>
    <dbReference type="NCBI Taxonomy" id="1505725"/>
    <lineage>
        <taxon>Bacteria</taxon>
        <taxon>Bacillati</taxon>
        <taxon>Bacillota</taxon>
        <taxon>Bacilli</taxon>
        <taxon>Lactobacillales</taxon>
        <taxon>Lactobacillaceae</taxon>
        <taxon>Weissella</taxon>
    </lineage>
</organism>
<dbReference type="Proteomes" id="UP000199268">
    <property type="component" value="Unassembled WGS sequence"/>
</dbReference>
<dbReference type="PANTHER" id="PTHR30238:SF0">
    <property type="entry name" value="THYLAKOID MEMBRANE PROTEIN TERC, CHLOROPLASTIC"/>
    <property type="match status" value="1"/>
</dbReference>
<feature type="transmembrane region" description="Helical" evidence="6">
    <location>
        <begin position="103"/>
        <end position="125"/>
    </location>
</feature>
<proteinExistence type="inferred from homology"/>
<dbReference type="Pfam" id="PF03741">
    <property type="entry name" value="TerC"/>
    <property type="match status" value="1"/>
</dbReference>
<feature type="transmembrane region" description="Helical" evidence="6">
    <location>
        <begin position="131"/>
        <end position="149"/>
    </location>
</feature>
<evidence type="ECO:0000313" key="8">
    <source>
        <dbReference type="Proteomes" id="UP000199268"/>
    </source>
</evidence>
<dbReference type="EMBL" id="FMAO01000009">
    <property type="protein sequence ID" value="SCC03484.1"/>
    <property type="molecule type" value="Genomic_DNA"/>
</dbReference>
<keyword evidence="8" id="KW-1185">Reference proteome</keyword>
<evidence type="ECO:0000256" key="3">
    <source>
        <dbReference type="ARBA" id="ARBA00022692"/>
    </source>
</evidence>
<evidence type="ECO:0000256" key="6">
    <source>
        <dbReference type="SAM" id="Phobius"/>
    </source>
</evidence>
<dbReference type="NCBIfam" id="TIGR03718">
    <property type="entry name" value="R_switched_Alx"/>
    <property type="match status" value="1"/>
</dbReference>
<feature type="transmembrane region" description="Helical" evidence="6">
    <location>
        <begin position="283"/>
        <end position="306"/>
    </location>
</feature>
<evidence type="ECO:0000256" key="5">
    <source>
        <dbReference type="ARBA" id="ARBA00023136"/>
    </source>
</evidence>
<comment type="similarity">
    <text evidence="2">Belongs to the TerC family.</text>
</comment>
<accession>A0A1C4B9L6</accession>
<dbReference type="OrthoDB" id="9783692at2"/>
<keyword evidence="3 6" id="KW-0812">Transmembrane</keyword>
<dbReference type="STRING" id="1505725.GA0061074_10954"/>
<reference evidence="8" key="1">
    <citation type="submission" date="2016-08" db="EMBL/GenBank/DDBJ databases">
        <authorList>
            <person name="Varghese N."/>
            <person name="Submissions Spin"/>
        </authorList>
    </citation>
    <scope>NUCLEOTIDE SEQUENCE [LARGE SCALE GENOMIC DNA]</scope>
    <source>
        <strain evidence="8">R-53094</strain>
    </source>
</reference>
<dbReference type="InterPro" id="IPR005496">
    <property type="entry name" value="Integral_membrane_TerC"/>
</dbReference>
<feature type="transmembrane region" description="Helical" evidence="6">
    <location>
        <begin position="6"/>
        <end position="26"/>
    </location>
</feature>
<evidence type="ECO:0000256" key="1">
    <source>
        <dbReference type="ARBA" id="ARBA00004141"/>
    </source>
</evidence>
<feature type="transmembrane region" description="Helical" evidence="6">
    <location>
        <begin position="194"/>
        <end position="217"/>
    </location>
</feature>
<feature type="transmembrane region" description="Helical" evidence="6">
    <location>
        <begin position="223"/>
        <end position="241"/>
    </location>
</feature>
<dbReference type="RefSeq" id="WP_092463130.1">
    <property type="nucleotide sequence ID" value="NZ_BJEE01000008.1"/>
</dbReference>
<gene>
    <name evidence="7" type="ORF">GA0061074_10954</name>
</gene>
<evidence type="ECO:0000313" key="7">
    <source>
        <dbReference type="EMBL" id="SCC03484.1"/>
    </source>
</evidence>
<sequence>MEVNIWVWIGFFAFVIAMLILDLGVFNKKGEVPTFKKSLLQTAAWVVLAFIFAGGIWYFEGSGHAIDFVTGYLLEESLSMDNLFIFILVFGFFGIEARYQHRVLFWGIFGAIVMRVLFILGGAALLHKFEWLMYLFGIFLVYTGVKMLFNKNEDQNLDDSKIIQTLRKFLPVKDDVSKPHFIIKENGKHYVTPFLIALIFIELSDILFAVDSIPAVLAVTQDTFIVTTSNIFAVLGLRSLFFALSKLLPMFRYIKYALAVILAFIGAKMLINEGGKMFDWQFAISNVASLVVIIGLLAIAIIASIAKTRWEDEHSNVK</sequence>
<keyword evidence="4 6" id="KW-1133">Transmembrane helix</keyword>
<protein>
    <submittedName>
        <fullName evidence="7">Tellurite resistance protein TerC</fullName>
    </submittedName>
</protein>
<evidence type="ECO:0000256" key="4">
    <source>
        <dbReference type="ARBA" id="ARBA00022989"/>
    </source>
</evidence>
<comment type="subcellular location">
    <subcellularLocation>
        <location evidence="1">Membrane</location>
        <topology evidence="1">Multi-pass membrane protein</topology>
    </subcellularLocation>
</comment>
<feature type="transmembrane region" description="Helical" evidence="6">
    <location>
        <begin position="38"/>
        <end position="59"/>
    </location>
</feature>
<dbReference type="InterPro" id="IPR022369">
    <property type="entry name" value="Integral_membrane_TerC_rswitch"/>
</dbReference>
<dbReference type="PANTHER" id="PTHR30238">
    <property type="entry name" value="MEMBRANE BOUND PREDICTED REDOX MODULATOR"/>
    <property type="match status" value="1"/>
</dbReference>
<feature type="transmembrane region" description="Helical" evidence="6">
    <location>
        <begin position="79"/>
        <end position="96"/>
    </location>
</feature>
<evidence type="ECO:0000256" key="2">
    <source>
        <dbReference type="ARBA" id="ARBA00007511"/>
    </source>
</evidence>
<keyword evidence="5 6" id="KW-0472">Membrane</keyword>
<dbReference type="AlphaFoldDB" id="A0A1C4B9L6"/>
<dbReference type="GO" id="GO:0016020">
    <property type="term" value="C:membrane"/>
    <property type="evidence" value="ECO:0007669"/>
    <property type="project" value="UniProtKB-SubCell"/>
</dbReference>
<name>A0A1C4B9L6_9LACO</name>
<feature type="transmembrane region" description="Helical" evidence="6">
    <location>
        <begin position="253"/>
        <end position="271"/>
    </location>
</feature>